<dbReference type="CDD" id="cd11317">
    <property type="entry name" value="AmyAc_bac_euk_AmyA"/>
    <property type="match status" value="1"/>
</dbReference>
<feature type="domain" description="Alpha-amylase C-terminal" evidence="17">
    <location>
        <begin position="433"/>
        <end position="521"/>
    </location>
</feature>
<keyword evidence="13 15" id="KW-0326">Glycosidase</keyword>
<evidence type="ECO:0000256" key="13">
    <source>
        <dbReference type="ARBA" id="ARBA00023295"/>
    </source>
</evidence>
<organism evidence="19 20">
    <name type="scientific">Orchesella dallaii</name>
    <dbReference type="NCBI Taxonomy" id="48710"/>
    <lineage>
        <taxon>Eukaryota</taxon>
        <taxon>Metazoa</taxon>
        <taxon>Ecdysozoa</taxon>
        <taxon>Arthropoda</taxon>
        <taxon>Hexapoda</taxon>
        <taxon>Collembola</taxon>
        <taxon>Entomobryomorpha</taxon>
        <taxon>Entomobryoidea</taxon>
        <taxon>Orchesellidae</taxon>
        <taxon>Orchesellinae</taxon>
        <taxon>Orchesella</taxon>
    </lineage>
</organism>
<dbReference type="Gene3D" id="3.20.20.80">
    <property type="entry name" value="Glycosidases"/>
    <property type="match status" value="1"/>
</dbReference>
<evidence type="ECO:0000313" key="20">
    <source>
        <dbReference type="Proteomes" id="UP001642540"/>
    </source>
</evidence>
<dbReference type="PANTHER" id="PTHR43447">
    <property type="entry name" value="ALPHA-AMYLASE"/>
    <property type="match status" value="1"/>
</dbReference>
<keyword evidence="10" id="KW-1015">Disulfide bond</keyword>
<comment type="cofactor">
    <cofactor evidence="2">
        <name>Ca(2+)</name>
        <dbReference type="ChEBI" id="CHEBI:29108"/>
    </cofactor>
</comment>
<feature type="chain" id="PRO_5045471640" description="Alpha-amylase" evidence="16">
    <location>
        <begin position="26"/>
        <end position="528"/>
    </location>
</feature>
<keyword evidence="11" id="KW-0868">Chloride</keyword>
<evidence type="ECO:0000313" key="19">
    <source>
        <dbReference type="EMBL" id="CAL8072299.1"/>
    </source>
</evidence>
<dbReference type="Pfam" id="PF00128">
    <property type="entry name" value="Alpha-amylase"/>
    <property type="match status" value="1"/>
</dbReference>
<dbReference type="Proteomes" id="UP001642540">
    <property type="component" value="Unassembled WGS sequence"/>
</dbReference>
<evidence type="ECO:0000256" key="1">
    <source>
        <dbReference type="ARBA" id="ARBA00000548"/>
    </source>
</evidence>
<evidence type="ECO:0000256" key="8">
    <source>
        <dbReference type="ARBA" id="ARBA00022801"/>
    </source>
</evidence>
<evidence type="ECO:0000256" key="6">
    <source>
        <dbReference type="ARBA" id="ARBA00012595"/>
    </source>
</evidence>
<dbReference type="PRINTS" id="PR00110">
    <property type="entry name" value="ALPHAAMYLASE"/>
</dbReference>
<dbReference type="InterPro" id="IPR006046">
    <property type="entry name" value="Alpha_amylase"/>
</dbReference>
<dbReference type="Pfam" id="PF02806">
    <property type="entry name" value="Alpha-amylase_C"/>
    <property type="match status" value="1"/>
</dbReference>
<dbReference type="SUPFAM" id="SSF51011">
    <property type="entry name" value="Glycosyl hydrolase domain"/>
    <property type="match status" value="1"/>
</dbReference>
<dbReference type="InterPro" id="IPR017853">
    <property type="entry name" value="GH"/>
</dbReference>
<comment type="catalytic activity">
    <reaction evidence="1 15">
        <text>Endohydrolysis of (1-&gt;4)-alpha-D-glucosidic linkages in polysaccharides containing three or more (1-&gt;4)-alpha-linked D-glucose units.</text>
        <dbReference type="EC" id="3.2.1.1"/>
    </reaction>
</comment>
<evidence type="ECO:0000256" key="11">
    <source>
        <dbReference type="ARBA" id="ARBA00023214"/>
    </source>
</evidence>
<evidence type="ECO:0000256" key="9">
    <source>
        <dbReference type="ARBA" id="ARBA00022837"/>
    </source>
</evidence>
<comment type="similarity">
    <text evidence="4 14">Belongs to the glycosyl hydrolase 13 family.</text>
</comment>
<feature type="domain" description="Glycosyl hydrolase family 13 catalytic" evidence="18">
    <location>
        <begin position="36"/>
        <end position="424"/>
    </location>
</feature>
<evidence type="ECO:0000256" key="10">
    <source>
        <dbReference type="ARBA" id="ARBA00023157"/>
    </source>
</evidence>
<dbReference type="Gene3D" id="2.60.40.1180">
    <property type="entry name" value="Golgi alpha-mannosidase II"/>
    <property type="match status" value="1"/>
</dbReference>
<evidence type="ECO:0000259" key="18">
    <source>
        <dbReference type="SMART" id="SM00642"/>
    </source>
</evidence>
<evidence type="ECO:0000256" key="16">
    <source>
        <dbReference type="SAM" id="SignalP"/>
    </source>
</evidence>
<dbReference type="SMART" id="SM00632">
    <property type="entry name" value="Aamy_C"/>
    <property type="match status" value="1"/>
</dbReference>
<evidence type="ECO:0000256" key="5">
    <source>
        <dbReference type="ARBA" id="ARBA00011245"/>
    </source>
</evidence>
<evidence type="ECO:0000256" key="7">
    <source>
        <dbReference type="ARBA" id="ARBA00022723"/>
    </source>
</evidence>
<keyword evidence="16" id="KW-0732">Signal</keyword>
<dbReference type="InterPro" id="IPR006048">
    <property type="entry name" value="A-amylase/branching_C"/>
</dbReference>
<dbReference type="InterPro" id="IPR031319">
    <property type="entry name" value="A-amylase_C"/>
</dbReference>
<evidence type="ECO:0000256" key="12">
    <source>
        <dbReference type="ARBA" id="ARBA00023277"/>
    </source>
</evidence>
<keyword evidence="20" id="KW-1185">Reference proteome</keyword>
<name>A0ABP1PNY2_9HEXA</name>
<reference evidence="19 20" key="1">
    <citation type="submission" date="2024-08" db="EMBL/GenBank/DDBJ databases">
        <authorList>
            <person name="Cucini C."/>
            <person name="Frati F."/>
        </authorList>
    </citation>
    <scope>NUCLEOTIDE SEQUENCE [LARGE SCALE GENOMIC DNA]</scope>
</reference>
<dbReference type="SMART" id="SM00642">
    <property type="entry name" value="Aamy"/>
    <property type="match status" value="1"/>
</dbReference>
<proteinExistence type="inferred from homology"/>
<dbReference type="EC" id="3.2.1.1" evidence="6 15"/>
<keyword evidence="7" id="KW-0479">Metal-binding</keyword>
<dbReference type="InterPro" id="IPR006047">
    <property type="entry name" value="GH13_cat_dom"/>
</dbReference>
<feature type="signal peptide" evidence="16">
    <location>
        <begin position="1"/>
        <end position="25"/>
    </location>
</feature>
<evidence type="ECO:0000256" key="2">
    <source>
        <dbReference type="ARBA" id="ARBA00001913"/>
    </source>
</evidence>
<dbReference type="SUPFAM" id="SSF51445">
    <property type="entry name" value="(Trans)glycosidases"/>
    <property type="match status" value="1"/>
</dbReference>
<gene>
    <name evidence="19" type="ORF">ODALV1_LOCUS2104</name>
</gene>
<evidence type="ECO:0000256" key="15">
    <source>
        <dbReference type="RuleBase" id="RU361134"/>
    </source>
</evidence>
<sequence>MFKKQILYSPSICIFIAILIQPGYTQWDPNFVPGKTAMVHLFEWRWEDIALECERYLGPHGFGGVQVSPPNENAVVTNPFRPWYERYQPVSYKLETRSGNEAQFADMVRRCNAVGVRIYVDTVINHMTGNSVYGRGTGGSDFDARIHSFPAVPFTAADFNDKSTCPTESGGVEDYQDPIQIRNCEYVALRDLNHGKTNVREKISEYMNKLISFGVAGFRVDLAKHMWPEDLSNIFSRLNDLPTEHGFNPGTRPFIVQEITDAADNEPIKGYEYFDNGRVTEFRFGIFLGEIFRKANGHKLHTLKNYGEDWGLYPDDKVLVFVDNHDNQRGHGASGEYILTFRLAKQYKMAQAFMLSWPFGTSRVMSSYYWDQRFEEGVDQNDWVGPPNVDGVTSGVIIHPNQTCGGGWVCEHRWRQIVNMVNFRNVVAGTTVANWWDNNEHQIAFSRGNKGFIAINNDDHSLQATLQTGLSPGLYCDVISGDKYGDSCSGKTITVNADGTVNLNIQVDEEDSMIAIHVEQKLSNTSNF</sequence>
<comment type="caution">
    <text evidence="19">The sequence shown here is derived from an EMBL/GenBank/DDBJ whole genome shotgun (WGS) entry which is preliminary data.</text>
</comment>
<evidence type="ECO:0000256" key="14">
    <source>
        <dbReference type="RuleBase" id="RU003615"/>
    </source>
</evidence>
<protein>
    <recommendedName>
        <fullName evidence="6 15">Alpha-amylase</fullName>
        <ecNumber evidence="6 15">3.2.1.1</ecNumber>
    </recommendedName>
</protein>
<keyword evidence="9" id="KW-0106">Calcium</keyword>
<dbReference type="InterPro" id="IPR013780">
    <property type="entry name" value="Glyco_hydro_b"/>
</dbReference>
<comment type="subunit">
    <text evidence="5">Monomer.</text>
</comment>
<evidence type="ECO:0000256" key="3">
    <source>
        <dbReference type="ARBA" id="ARBA00001923"/>
    </source>
</evidence>
<comment type="cofactor">
    <cofactor evidence="3">
        <name>chloride</name>
        <dbReference type="ChEBI" id="CHEBI:17996"/>
    </cofactor>
</comment>
<dbReference type="EMBL" id="CAXLJM020000007">
    <property type="protein sequence ID" value="CAL8072299.1"/>
    <property type="molecule type" value="Genomic_DNA"/>
</dbReference>
<accession>A0ABP1PNY2</accession>
<keyword evidence="8 15" id="KW-0378">Hydrolase</keyword>
<evidence type="ECO:0000259" key="17">
    <source>
        <dbReference type="SMART" id="SM00632"/>
    </source>
</evidence>
<evidence type="ECO:0000256" key="4">
    <source>
        <dbReference type="ARBA" id="ARBA00008061"/>
    </source>
</evidence>
<keyword evidence="12 15" id="KW-0119">Carbohydrate metabolism</keyword>